<keyword evidence="3" id="KW-1185">Reference proteome</keyword>
<name>A0A248K189_9PROT</name>
<accession>A0A248K189</accession>
<dbReference type="KEGG" id="nao:Y958_28310"/>
<dbReference type="AlphaFoldDB" id="A0A248K189"/>
<dbReference type="InterPro" id="IPR001509">
    <property type="entry name" value="Epimerase_deHydtase"/>
</dbReference>
<dbReference type="Gene3D" id="3.40.50.720">
    <property type="entry name" value="NAD(P)-binding Rossmann-like Domain"/>
    <property type="match status" value="1"/>
</dbReference>
<dbReference type="PANTHER" id="PTHR12126:SF11">
    <property type="entry name" value="NADH DEHYDROGENASE [UBIQUINONE] 1 ALPHA SUBCOMPLEX SUBUNIT 9, MITOCHONDRIAL"/>
    <property type="match status" value="1"/>
</dbReference>
<evidence type="ECO:0000313" key="3">
    <source>
        <dbReference type="Proteomes" id="UP000197153"/>
    </source>
</evidence>
<feature type="domain" description="NAD-dependent epimerase/dehydratase" evidence="1">
    <location>
        <begin position="22"/>
        <end position="220"/>
    </location>
</feature>
<proteinExistence type="predicted"/>
<dbReference type="Pfam" id="PF01370">
    <property type="entry name" value="Epimerase"/>
    <property type="match status" value="1"/>
</dbReference>
<dbReference type="GO" id="GO:0044877">
    <property type="term" value="F:protein-containing complex binding"/>
    <property type="evidence" value="ECO:0007669"/>
    <property type="project" value="TreeGrafter"/>
</dbReference>
<dbReference type="EMBL" id="CP022112">
    <property type="protein sequence ID" value="ASG24743.1"/>
    <property type="molecule type" value="Genomic_DNA"/>
</dbReference>
<gene>
    <name evidence="2" type="ORF">Y958_28310</name>
</gene>
<dbReference type="InterPro" id="IPR036291">
    <property type="entry name" value="NAD(P)-bd_dom_sf"/>
</dbReference>
<dbReference type="SUPFAM" id="SSF51735">
    <property type="entry name" value="NAD(P)-binding Rossmann-fold domains"/>
    <property type="match status" value="1"/>
</dbReference>
<sequence>MADENLMPNRTDKSTGKPTGKIVITGAAGLVGQNLVVRLKDAGYTNIVCIDKHPANTPALARMHPDLTVIQADLARDDGWQDSLEGAAAVIQMHAQIGGLDWAEFVDNNITATERVLAAMQAADVPYLVHASSSVVNSMAVDFYTESKKAQEKLVDACPIPHVTLRPTLMFGWFDRKHLGWLARFMQRVPVFPIPGSGRYIRQPLYVGDFSAIIIACLEGRRMGTYDISGQQKITYIELIRALRKAVGAKTPLLRIPYGLFHALLTVYALVDRNPPFTTKQLKALVTPDEFIVIDWPGIFGVRSTPLDEALSVTFNDPRYAGVVLDF</sequence>
<evidence type="ECO:0000259" key="1">
    <source>
        <dbReference type="Pfam" id="PF01370"/>
    </source>
</evidence>
<dbReference type="PANTHER" id="PTHR12126">
    <property type="entry name" value="NADH-UBIQUINONE OXIDOREDUCTASE 39 KDA SUBUNIT-RELATED"/>
    <property type="match status" value="1"/>
</dbReference>
<dbReference type="Proteomes" id="UP000197153">
    <property type="component" value="Chromosome 3"/>
</dbReference>
<dbReference type="RefSeq" id="WP_088875149.1">
    <property type="nucleotide sequence ID" value="NZ_CP022112.1"/>
</dbReference>
<dbReference type="InterPro" id="IPR051207">
    <property type="entry name" value="ComplexI_NDUFA9_subunit"/>
</dbReference>
<organism evidence="2 3">
    <name type="scientific">Nitrospirillum viridazoti CBAmc</name>
    <dbReference type="NCBI Taxonomy" id="1441467"/>
    <lineage>
        <taxon>Bacteria</taxon>
        <taxon>Pseudomonadati</taxon>
        <taxon>Pseudomonadota</taxon>
        <taxon>Alphaproteobacteria</taxon>
        <taxon>Rhodospirillales</taxon>
        <taxon>Azospirillaceae</taxon>
        <taxon>Nitrospirillum</taxon>
        <taxon>Nitrospirillum viridazoti</taxon>
    </lineage>
</organism>
<reference evidence="2 3" key="1">
    <citation type="submission" date="2017-06" db="EMBL/GenBank/DDBJ databases">
        <title>Complete genome sequence of Nitrospirillum amazonense strain CBAmC, an endophytic nitrogen-fixing and plant growth-promoting bacterium, isolated from sugarcane.</title>
        <authorList>
            <person name="Schwab S."/>
            <person name="dos Santos Teixeira K.R."/>
            <person name="Simoes Araujo J.L."/>
            <person name="Soares Vidal M."/>
            <person name="Borges de Freitas H.R."/>
            <person name="Rivello Crivelaro A.L."/>
            <person name="Bueno de Camargo Nunes A."/>
            <person name="dos Santos C.M."/>
            <person name="Palmeira da Silva Rosa D."/>
            <person name="da Silva Padilha D."/>
            <person name="da Silva E."/>
            <person name="Araujo Terra L."/>
            <person name="Soares Mendes V."/>
            <person name="Farinelli L."/>
            <person name="Magalhaes Cruz L."/>
            <person name="Baldani J.I."/>
        </authorList>
    </citation>
    <scope>NUCLEOTIDE SEQUENCE [LARGE SCALE GENOMIC DNA]</scope>
    <source>
        <strain evidence="2 3">CBAmC</strain>
    </source>
</reference>
<evidence type="ECO:0000313" key="2">
    <source>
        <dbReference type="EMBL" id="ASG24743.1"/>
    </source>
</evidence>
<protein>
    <submittedName>
        <fullName evidence="2">NAD-dependent dehydratase</fullName>
    </submittedName>
</protein>